<feature type="chain" id="PRO_5046738768" evidence="2">
    <location>
        <begin position="35"/>
        <end position="469"/>
    </location>
</feature>
<dbReference type="PANTHER" id="PTHR21666:SF270">
    <property type="entry name" value="MUREIN HYDROLASE ACTIVATOR ENVC"/>
    <property type="match status" value="1"/>
</dbReference>
<feature type="domain" description="LysM" evidence="4">
    <location>
        <begin position="208"/>
        <end position="253"/>
    </location>
</feature>
<dbReference type="SUPFAM" id="SSF54106">
    <property type="entry name" value="LysM domain"/>
    <property type="match status" value="1"/>
</dbReference>
<dbReference type="InterPro" id="IPR011098">
    <property type="entry name" value="G5_dom"/>
</dbReference>
<reference evidence="5 6" key="1">
    <citation type="submission" date="2021-01" db="EMBL/GenBank/DDBJ databases">
        <title>Genomic Encyclopedia of Type Strains, Phase IV (KMG-IV): sequencing the most valuable type-strain genomes for metagenomic binning, comparative biology and taxonomic classification.</title>
        <authorList>
            <person name="Goeker M."/>
        </authorList>
    </citation>
    <scope>NUCLEOTIDE SEQUENCE [LARGE SCALE GENOMIC DNA]</scope>
    <source>
        <strain evidence="5 6">DSM 103394</strain>
    </source>
</reference>
<evidence type="ECO:0000256" key="2">
    <source>
        <dbReference type="SAM" id="SignalP"/>
    </source>
</evidence>
<evidence type="ECO:0000313" key="5">
    <source>
        <dbReference type="EMBL" id="MBP1082254.1"/>
    </source>
</evidence>
<dbReference type="RefSeq" id="WP_053605013.1">
    <property type="nucleotide sequence ID" value="NZ_JAFDST010000002.1"/>
</dbReference>
<dbReference type="CDD" id="cd00118">
    <property type="entry name" value="LysM"/>
    <property type="match status" value="1"/>
</dbReference>
<sequence>MNNDRRKLRKRFKQILIPIVLLSSLAFSISSASAEEEDNVFLIFVNDKYIGTVSDKKLVDEFAEEKTRKAQREFKNLSLTTEPIRVVSNQTFHPQSDNQQTLERLDHELPVLTEGYALTIEGEEVAYLQSKEDAEHAIENIKKKYVSDKTLKQLENDKKEPINEKDMSIFDVSLSKNVSIIQKNIPPEDVLNVEQATKLIEKGTLANKDYKVQAGDTVGEIAALYDLSLEELLKLNPGLKEESKIKPGDAVHIQMYEPFVKVIVKAEKKEKEQINFQTETTEDPSLPKGEKIVREKGENGEKETTYSLVLENGKETNRESEDEEILKEPVKEKETIGTKIIPEKGTGDFAWPANGGIVSSKLGHRWGKMHKGIDIAGPSNDEIKAADNGRVVSAGEDGGYGNKVTINHNNGMETVYAHLNSIDVSVGDIVTKGQKIGVMGSTGNSTGTHLHFEVYENGTLQNPLKYVNK</sequence>
<organism evidence="5 6">
    <name type="scientific">Bacillus capparidis</name>
    <dbReference type="NCBI Taxonomy" id="1840411"/>
    <lineage>
        <taxon>Bacteria</taxon>
        <taxon>Bacillati</taxon>
        <taxon>Bacillota</taxon>
        <taxon>Bacilli</taxon>
        <taxon>Bacillales</taxon>
        <taxon>Bacillaceae</taxon>
        <taxon>Bacillus</taxon>
    </lineage>
</organism>
<accession>A0ABS4CY15</accession>
<keyword evidence="5" id="KW-0378">Hydrolase</keyword>
<feature type="signal peptide" evidence="2">
    <location>
        <begin position="1"/>
        <end position="34"/>
    </location>
</feature>
<dbReference type="SMART" id="SM01208">
    <property type="entry name" value="G5"/>
    <property type="match status" value="1"/>
</dbReference>
<evidence type="ECO:0000259" key="3">
    <source>
        <dbReference type="PROSITE" id="PS51109"/>
    </source>
</evidence>
<gene>
    <name evidence="5" type="ORF">JOC74_002747</name>
</gene>
<proteinExistence type="predicted"/>
<name>A0ABS4CY15_9BACI</name>
<evidence type="ECO:0000259" key="4">
    <source>
        <dbReference type="PROSITE" id="PS51782"/>
    </source>
</evidence>
<dbReference type="InterPro" id="IPR016047">
    <property type="entry name" value="M23ase_b-sheet_dom"/>
</dbReference>
<dbReference type="PANTHER" id="PTHR21666">
    <property type="entry name" value="PEPTIDASE-RELATED"/>
    <property type="match status" value="1"/>
</dbReference>
<dbReference type="CDD" id="cd12797">
    <property type="entry name" value="M23_peptidase"/>
    <property type="match status" value="1"/>
</dbReference>
<comment type="caution">
    <text evidence="5">The sequence shown here is derived from an EMBL/GenBank/DDBJ whole genome shotgun (WGS) entry which is preliminary data.</text>
</comment>
<dbReference type="PROSITE" id="PS51782">
    <property type="entry name" value="LYSM"/>
    <property type="match status" value="1"/>
</dbReference>
<dbReference type="SMART" id="SM00257">
    <property type="entry name" value="LysM"/>
    <property type="match status" value="1"/>
</dbReference>
<feature type="domain" description="G5" evidence="3">
    <location>
        <begin position="260"/>
        <end position="340"/>
    </location>
</feature>
<dbReference type="InterPro" id="IPR036779">
    <property type="entry name" value="LysM_dom_sf"/>
</dbReference>
<dbReference type="InterPro" id="IPR050570">
    <property type="entry name" value="Cell_wall_metabolism_enzyme"/>
</dbReference>
<dbReference type="InterPro" id="IPR018392">
    <property type="entry name" value="LysM"/>
</dbReference>
<dbReference type="EMBL" id="JAFDST010000002">
    <property type="protein sequence ID" value="MBP1082254.1"/>
    <property type="molecule type" value="Genomic_DNA"/>
</dbReference>
<dbReference type="PROSITE" id="PS51109">
    <property type="entry name" value="G5"/>
    <property type="match status" value="1"/>
</dbReference>
<dbReference type="SUPFAM" id="SSF51261">
    <property type="entry name" value="Duplicated hybrid motif"/>
    <property type="match status" value="1"/>
</dbReference>
<evidence type="ECO:0000256" key="1">
    <source>
        <dbReference type="ARBA" id="ARBA00022729"/>
    </source>
</evidence>
<dbReference type="Pfam" id="PF07501">
    <property type="entry name" value="G5"/>
    <property type="match status" value="1"/>
</dbReference>
<dbReference type="Gene3D" id="3.10.350.10">
    <property type="entry name" value="LysM domain"/>
    <property type="match status" value="1"/>
</dbReference>
<keyword evidence="6" id="KW-1185">Reference proteome</keyword>
<dbReference type="GO" id="GO:0016787">
    <property type="term" value="F:hydrolase activity"/>
    <property type="evidence" value="ECO:0007669"/>
    <property type="project" value="UniProtKB-KW"/>
</dbReference>
<dbReference type="InterPro" id="IPR011055">
    <property type="entry name" value="Dup_hybrid_motif"/>
</dbReference>
<dbReference type="Proteomes" id="UP000674416">
    <property type="component" value="Unassembled WGS sequence"/>
</dbReference>
<dbReference type="Gene3D" id="2.70.70.10">
    <property type="entry name" value="Glucose Permease (Domain IIA)"/>
    <property type="match status" value="1"/>
</dbReference>
<dbReference type="Pfam" id="PF01551">
    <property type="entry name" value="Peptidase_M23"/>
    <property type="match status" value="1"/>
</dbReference>
<keyword evidence="1 2" id="KW-0732">Signal</keyword>
<evidence type="ECO:0000313" key="6">
    <source>
        <dbReference type="Proteomes" id="UP000674416"/>
    </source>
</evidence>
<dbReference type="Gene3D" id="2.20.230.10">
    <property type="entry name" value="Resuscitation-promoting factor rpfb"/>
    <property type="match status" value="1"/>
</dbReference>
<protein>
    <submittedName>
        <fullName evidence="5">Murein DD-endopeptidase MepM/ murein hydrolase activator NlpD</fullName>
    </submittedName>
</protein>
<dbReference type="Pfam" id="PF01476">
    <property type="entry name" value="LysM"/>
    <property type="match status" value="1"/>
</dbReference>